<dbReference type="EMBL" id="MU154569">
    <property type="protein sequence ID" value="KAF9494709.1"/>
    <property type="molecule type" value="Genomic_DNA"/>
</dbReference>
<accession>A0A9P6DF09</accession>
<proteinExistence type="predicted"/>
<gene>
    <name evidence="1" type="ORF">BDN71DRAFT_1507387</name>
</gene>
<dbReference type="AlphaFoldDB" id="A0A9P6DF09"/>
<reference evidence="1" key="1">
    <citation type="submission" date="2020-11" db="EMBL/GenBank/DDBJ databases">
        <authorList>
            <consortium name="DOE Joint Genome Institute"/>
            <person name="Ahrendt S."/>
            <person name="Riley R."/>
            <person name="Andreopoulos W."/>
            <person name="Labutti K."/>
            <person name="Pangilinan J."/>
            <person name="Ruiz-Duenas F.J."/>
            <person name="Barrasa J.M."/>
            <person name="Sanchez-Garcia M."/>
            <person name="Camarero S."/>
            <person name="Miyauchi S."/>
            <person name="Serrano A."/>
            <person name="Linde D."/>
            <person name="Babiker R."/>
            <person name="Drula E."/>
            <person name="Ayuso-Fernandez I."/>
            <person name="Pacheco R."/>
            <person name="Padilla G."/>
            <person name="Ferreira P."/>
            <person name="Barriuso J."/>
            <person name="Kellner H."/>
            <person name="Castanera R."/>
            <person name="Alfaro M."/>
            <person name="Ramirez L."/>
            <person name="Pisabarro A.G."/>
            <person name="Kuo A."/>
            <person name="Tritt A."/>
            <person name="Lipzen A."/>
            <person name="He G."/>
            <person name="Yan M."/>
            <person name="Ng V."/>
            <person name="Cullen D."/>
            <person name="Martin F."/>
            <person name="Rosso M.-N."/>
            <person name="Henrissat B."/>
            <person name="Hibbett D."/>
            <person name="Martinez A.T."/>
            <person name="Grigoriev I.V."/>
        </authorList>
    </citation>
    <scope>NUCLEOTIDE SEQUENCE</scope>
    <source>
        <strain evidence="1">ATCC 90797</strain>
    </source>
</reference>
<keyword evidence="2" id="KW-1185">Reference proteome</keyword>
<comment type="caution">
    <text evidence="1">The sequence shown here is derived from an EMBL/GenBank/DDBJ whole genome shotgun (WGS) entry which is preliminary data.</text>
</comment>
<evidence type="ECO:0000313" key="2">
    <source>
        <dbReference type="Proteomes" id="UP000807025"/>
    </source>
</evidence>
<dbReference type="Proteomes" id="UP000807025">
    <property type="component" value="Unassembled WGS sequence"/>
</dbReference>
<sequence>MTGSEEWHFKAKGPQANLVDSMLKSLSSRWKRGLDSDCVIAFGGWKFETQRSRALRHQRSPFHDLNIMNLGKALGIPGLHTYLKPPNRRVQSRCSRARTGWASPARLEVYTEAGDCKERCVTSHELAGLREDVKKREATLSTHRIFHPSLPGIWYLQGL</sequence>
<organism evidence="1 2">
    <name type="scientific">Pleurotus eryngii</name>
    <name type="common">Boletus of the steppes</name>
    <dbReference type="NCBI Taxonomy" id="5323"/>
    <lineage>
        <taxon>Eukaryota</taxon>
        <taxon>Fungi</taxon>
        <taxon>Dikarya</taxon>
        <taxon>Basidiomycota</taxon>
        <taxon>Agaricomycotina</taxon>
        <taxon>Agaricomycetes</taxon>
        <taxon>Agaricomycetidae</taxon>
        <taxon>Agaricales</taxon>
        <taxon>Pleurotineae</taxon>
        <taxon>Pleurotaceae</taxon>
        <taxon>Pleurotus</taxon>
    </lineage>
</organism>
<name>A0A9P6DF09_PLEER</name>
<protein>
    <submittedName>
        <fullName evidence="1">Uncharacterized protein</fullName>
    </submittedName>
</protein>
<evidence type="ECO:0000313" key="1">
    <source>
        <dbReference type="EMBL" id="KAF9494709.1"/>
    </source>
</evidence>